<feature type="region of interest" description="Disordered" evidence="2">
    <location>
        <begin position="317"/>
        <end position="378"/>
    </location>
</feature>
<dbReference type="InterPro" id="IPR037278">
    <property type="entry name" value="ARFGAP/RecO"/>
</dbReference>
<dbReference type="InterPro" id="IPR001164">
    <property type="entry name" value="ArfGAP_dom"/>
</dbReference>
<dbReference type="PRINTS" id="PR00405">
    <property type="entry name" value="REVINTRACTNG"/>
</dbReference>
<dbReference type="STRING" id="1314790.A0A1Y1XHZ8"/>
<name>A0A1Y1XHZ8_9FUNG</name>
<protein>
    <submittedName>
        <fullName evidence="4">Arf GTPase activating protein</fullName>
    </submittedName>
</protein>
<feature type="region of interest" description="Disordered" evidence="2">
    <location>
        <begin position="138"/>
        <end position="226"/>
    </location>
</feature>
<dbReference type="InterPro" id="IPR044820">
    <property type="entry name" value="AGD14-like"/>
</dbReference>
<evidence type="ECO:0000256" key="1">
    <source>
        <dbReference type="PROSITE-ProRule" id="PRU00288"/>
    </source>
</evidence>
<dbReference type="Gene3D" id="1.10.220.150">
    <property type="entry name" value="Arf GTPase activating protein"/>
    <property type="match status" value="1"/>
</dbReference>
<dbReference type="Proteomes" id="UP000193498">
    <property type="component" value="Unassembled WGS sequence"/>
</dbReference>
<dbReference type="InParanoid" id="A0A1Y1XHZ8"/>
<dbReference type="SMART" id="SM00105">
    <property type="entry name" value="ArfGap"/>
    <property type="match status" value="1"/>
</dbReference>
<keyword evidence="1" id="KW-0863">Zinc-finger</keyword>
<feature type="compositionally biased region" description="Polar residues" evidence="2">
    <location>
        <begin position="317"/>
        <end position="331"/>
    </location>
</feature>
<dbReference type="AlphaFoldDB" id="A0A1Y1XHZ8"/>
<evidence type="ECO:0000313" key="4">
    <source>
        <dbReference type="EMBL" id="ORX85379.1"/>
    </source>
</evidence>
<dbReference type="GO" id="GO:0008270">
    <property type="term" value="F:zinc ion binding"/>
    <property type="evidence" value="ECO:0007669"/>
    <property type="project" value="UniProtKB-KW"/>
</dbReference>
<dbReference type="OrthoDB" id="6036at2759"/>
<dbReference type="EMBL" id="MCFE01000591">
    <property type="protein sequence ID" value="ORX85379.1"/>
    <property type="molecule type" value="Genomic_DNA"/>
</dbReference>
<dbReference type="PANTHER" id="PTHR46085">
    <property type="entry name" value="ARFGAP/RECO-RELATED"/>
    <property type="match status" value="1"/>
</dbReference>
<evidence type="ECO:0000256" key="2">
    <source>
        <dbReference type="SAM" id="MobiDB-lite"/>
    </source>
</evidence>
<proteinExistence type="predicted"/>
<dbReference type="Pfam" id="PF01412">
    <property type="entry name" value="ArfGap"/>
    <property type="match status" value="1"/>
</dbReference>
<dbReference type="PANTHER" id="PTHR46085:SF3">
    <property type="entry name" value="ARF GTPASE ACTIVATING PROTEIN"/>
    <property type="match status" value="1"/>
</dbReference>
<keyword evidence="1" id="KW-0479">Metal-binding</keyword>
<dbReference type="InterPro" id="IPR038508">
    <property type="entry name" value="ArfGAP_dom_sf"/>
</dbReference>
<feature type="compositionally biased region" description="Polar residues" evidence="2">
    <location>
        <begin position="239"/>
        <end position="265"/>
    </location>
</feature>
<feature type="domain" description="Arf-GAP" evidence="3">
    <location>
        <begin position="9"/>
        <end position="136"/>
    </location>
</feature>
<keyword evidence="5" id="KW-1185">Reference proteome</keyword>
<comment type="caution">
    <text evidence="4">The sequence shown here is derived from an EMBL/GenBank/DDBJ whole genome shotgun (WGS) entry which is preliminary data.</text>
</comment>
<gene>
    <name evidence="4" type="ORF">K493DRAFT_85493</name>
</gene>
<dbReference type="CDD" id="cd08838">
    <property type="entry name" value="ArfGap_AGFG"/>
    <property type="match status" value="1"/>
</dbReference>
<dbReference type="GO" id="GO:0005096">
    <property type="term" value="F:GTPase activator activity"/>
    <property type="evidence" value="ECO:0007669"/>
    <property type="project" value="InterPro"/>
</dbReference>
<reference evidence="4 5" key="1">
    <citation type="submission" date="2016-07" db="EMBL/GenBank/DDBJ databases">
        <title>Pervasive Adenine N6-methylation of Active Genes in Fungi.</title>
        <authorList>
            <consortium name="DOE Joint Genome Institute"/>
            <person name="Mondo S.J."/>
            <person name="Dannebaum R.O."/>
            <person name="Kuo R.C."/>
            <person name="Labutti K."/>
            <person name="Haridas S."/>
            <person name="Kuo A."/>
            <person name="Salamov A."/>
            <person name="Ahrendt S.R."/>
            <person name="Lipzen A."/>
            <person name="Sullivan W."/>
            <person name="Andreopoulos W.B."/>
            <person name="Clum A."/>
            <person name="Lindquist E."/>
            <person name="Daum C."/>
            <person name="Ramamoorthy G.K."/>
            <person name="Gryganskyi A."/>
            <person name="Culley D."/>
            <person name="Magnuson J.K."/>
            <person name="James T.Y."/>
            <person name="O'Malley M.A."/>
            <person name="Stajich J.E."/>
            <person name="Spatafora J.W."/>
            <person name="Visel A."/>
            <person name="Grigoriev I.V."/>
        </authorList>
    </citation>
    <scope>NUCLEOTIDE SEQUENCE [LARGE SCALE GENOMIC DNA]</scope>
    <source>
        <strain evidence="4 5">CBS 931.73</strain>
    </source>
</reference>
<feature type="compositionally biased region" description="Low complexity" evidence="2">
    <location>
        <begin position="142"/>
        <end position="157"/>
    </location>
</feature>
<dbReference type="PROSITE" id="PS50115">
    <property type="entry name" value="ARFGAP"/>
    <property type="match status" value="1"/>
</dbReference>
<organism evidence="4 5">
    <name type="scientific">Basidiobolus meristosporus CBS 931.73</name>
    <dbReference type="NCBI Taxonomy" id="1314790"/>
    <lineage>
        <taxon>Eukaryota</taxon>
        <taxon>Fungi</taxon>
        <taxon>Fungi incertae sedis</taxon>
        <taxon>Zoopagomycota</taxon>
        <taxon>Entomophthoromycotina</taxon>
        <taxon>Basidiobolomycetes</taxon>
        <taxon>Basidiobolales</taxon>
        <taxon>Basidiobolaceae</taxon>
        <taxon>Basidiobolus</taxon>
    </lineage>
</organism>
<keyword evidence="1" id="KW-0862">Zinc</keyword>
<sequence length="378" mass="40921">MSLSKRQEERHLRVIRELLKLPENKKCFDCPAKSPVYVNLMNNTFICAQCSGLHRELSHRVKSLSASTFTTSEVSALKEGGNQRAKSIWLAKITPQDIIPDLTTVEGVRKFMRQKYVEKRYLDKEAFSVLKKNQSLESLTGSDGKSTYSSPSTSAISLGHIGTPGGIASPMMTVRGRRGSVKTDQSTAFTSPKLGTAPYSPKMFSEEPALRSPKPVSTSPKQDDFTRAFGDLSVSSESLKSNVAQAQPSKGTSTGHESFLQNGSQPALPKLANVPKPTFNDIFSDSLQGIASSPLPVQEAPNSSRFDQAFLASDLSRTNSLPNPVSPTGNNAFDDIFKGYASPQPGPTSQPSNMPYSAAFELRRAETAPAHAGQSRST</sequence>
<feature type="region of interest" description="Disordered" evidence="2">
    <location>
        <begin position="239"/>
        <end position="273"/>
    </location>
</feature>
<evidence type="ECO:0000313" key="5">
    <source>
        <dbReference type="Proteomes" id="UP000193498"/>
    </source>
</evidence>
<evidence type="ECO:0000259" key="3">
    <source>
        <dbReference type="PROSITE" id="PS50115"/>
    </source>
</evidence>
<accession>A0A1Y1XHZ8</accession>
<dbReference type="SUPFAM" id="SSF57863">
    <property type="entry name" value="ArfGap/RecO-like zinc finger"/>
    <property type="match status" value="1"/>
</dbReference>